<dbReference type="FunFam" id="1.10.150.20:FF:000003">
    <property type="entry name" value="DNA polymerase I"/>
    <property type="match status" value="1"/>
</dbReference>
<dbReference type="Gene3D" id="1.10.150.20">
    <property type="entry name" value="5' to 3' exonuclease, C-terminal subdomain"/>
    <property type="match status" value="1"/>
</dbReference>
<evidence type="ECO:0000256" key="2">
    <source>
        <dbReference type="ARBA" id="ARBA00022801"/>
    </source>
</evidence>
<dbReference type="InterPro" id="IPR008918">
    <property type="entry name" value="HhH2"/>
</dbReference>
<dbReference type="CDD" id="cd09859">
    <property type="entry name" value="PIN_53EXO"/>
    <property type="match status" value="1"/>
</dbReference>
<reference evidence="8 9" key="1">
    <citation type="submission" date="2018-11" db="EMBL/GenBank/DDBJ databases">
        <title>Genomic profiling of Staphylococcus species from a Poultry farm system in KwaZulu-Natal, South Africa.</title>
        <authorList>
            <person name="Amoako D.G."/>
            <person name="Somboro A.M."/>
            <person name="Abia A.L.K."/>
            <person name="Bester L.A."/>
            <person name="Essack S.Y."/>
        </authorList>
    </citation>
    <scope>NUCLEOTIDE SEQUENCE [LARGE SCALE GENOMIC DNA]</scope>
    <source>
        <strain evidence="8 9">SA11</strain>
    </source>
</reference>
<proteinExistence type="predicted"/>
<keyword evidence="3" id="KW-0238">DNA-binding</keyword>
<dbReference type="GO" id="GO:0003677">
    <property type="term" value="F:DNA binding"/>
    <property type="evidence" value="ECO:0007669"/>
    <property type="project" value="UniProtKB-KW"/>
</dbReference>
<evidence type="ECO:0000256" key="4">
    <source>
        <dbReference type="ARBA" id="ARBA00049957"/>
    </source>
</evidence>
<dbReference type="Proteomes" id="UP000595942">
    <property type="component" value="Chromosome"/>
</dbReference>
<keyword evidence="10" id="KW-1185">Reference proteome</keyword>
<dbReference type="Pfam" id="PF02739">
    <property type="entry name" value="5_3_exonuc_N"/>
    <property type="match status" value="1"/>
</dbReference>
<reference evidence="7 10" key="2">
    <citation type="submission" date="2021-01" db="EMBL/GenBank/DDBJ databases">
        <title>FDA dAtabase for Regulatory Grade micrObial Sequences (FDA-ARGOS): Supporting development and validation of Infectious Disease Dx tests.</title>
        <authorList>
            <person name="Sproer C."/>
            <person name="Gronow S."/>
            <person name="Severitt S."/>
            <person name="Schroder I."/>
            <person name="Tallon L."/>
            <person name="Sadzewicz L."/>
            <person name="Zhao X."/>
            <person name="Boylan J."/>
            <person name="Ott S."/>
            <person name="Bowen H."/>
            <person name="Vavikolanu K."/>
            <person name="Mehta A."/>
            <person name="Aluvathingal J."/>
            <person name="Nadendla S."/>
            <person name="Lowell S."/>
            <person name="Myers T."/>
            <person name="Yan Y."/>
            <person name="Sichtig H."/>
        </authorList>
    </citation>
    <scope>NUCLEOTIDE SEQUENCE [LARGE SCALE GENOMIC DNA]</scope>
    <source>
        <strain evidence="7 10">FDAARGOS_1148</strain>
    </source>
</reference>
<dbReference type="SUPFAM" id="SSF88723">
    <property type="entry name" value="PIN domain-like"/>
    <property type="match status" value="1"/>
</dbReference>
<accession>A0A143P8I1</accession>
<evidence type="ECO:0000313" key="10">
    <source>
        <dbReference type="Proteomes" id="UP000595942"/>
    </source>
</evidence>
<dbReference type="KEGG" id="scv:A4G25_02095"/>
<dbReference type="AlphaFoldDB" id="A0A143P8I1"/>
<dbReference type="InterPro" id="IPR020045">
    <property type="entry name" value="DNA_polI_H3TH"/>
</dbReference>
<dbReference type="SUPFAM" id="SSF47807">
    <property type="entry name" value="5' to 3' exonuclease, C-terminal subdomain"/>
    <property type="match status" value="1"/>
</dbReference>
<dbReference type="SMART" id="SM00279">
    <property type="entry name" value="HhH2"/>
    <property type="match status" value="1"/>
</dbReference>
<dbReference type="EMBL" id="CP068073">
    <property type="protein sequence ID" value="QQS83422.1"/>
    <property type="molecule type" value="Genomic_DNA"/>
</dbReference>
<evidence type="ECO:0000313" key="9">
    <source>
        <dbReference type="Proteomes" id="UP000293854"/>
    </source>
</evidence>
<gene>
    <name evidence="8" type="ORF">EIG99_10955</name>
    <name evidence="7" type="ORF">I6J05_03615</name>
</gene>
<evidence type="ECO:0000313" key="7">
    <source>
        <dbReference type="EMBL" id="QQS83422.1"/>
    </source>
</evidence>
<comment type="function">
    <text evidence="4">5'-3' exonuclease acting preferentially on double-stranded DNA.</text>
</comment>
<keyword evidence="1" id="KW-0540">Nuclease</keyword>
<dbReference type="InterPro" id="IPR020046">
    <property type="entry name" value="5-3_exonucl_a-hlix_arch_N"/>
</dbReference>
<dbReference type="Proteomes" id="UP000293854">
    <property type="component" value="Unassembled WGS sequence"/>
</dbReference>
<dbReference type="GO" id="GO:0017108">
    <property type="term" value="F:5'-flap endonuclease activity"/>
    <property type="evidence" value="ECO:0007669"/>
    <property type="project" value="InterPro"/>
</dbReference>
<dbReference type="EMBL" id="RQTE01000245">
    <property type="protein sequence ID" value="RZI00640.1"/>
    <property type="molecule type" value="Genomic_DNA"/>
</dbReference>
<dbReference type="OrthoDB" id="9806424at2"/>
<evidence type="ECO:0000313" key="8">
    <source>
        <dbReference type="EMBL" id="RZI00640.1"/>
    </source>
</evidence>
<dbReference type="Pfam" id="PF01367">
    <property type="entry name" value="5_3_exonuc"/>
    <property type="match status" value="1"/>
</dbReference>
<dbReference type="InterPro" id="IPR029060">
    <property type="entry name" value="PIN-like_dom_sf"/>
</dbReference>
<evidence type="ECO:0000256" key="1">
    <source>
        <dbReference type="ARBA" id="ARBA00022722"/>
    </source>
</evidence>
<keyword evidence="2" id="KW-0378">Hydrolase</keyword>
<dbReference type="InterPro" id="IPR002421">
    <property type="entry name" value="5-3_exonuclease"/>
</dbReference>
<dbReference type="InterPro" id="IPR036279">
    <property type="entry name" value="5-3_exonuclease_C_sf"/>
</dbReference>
<sequence length="295" mass="33854">MSNRVLLVDGMALLFRHFYATSIHNQFMRNREGTPTNGVQGFVRHVFSAIDDIDPTHIAVCWDMGQQTFRNEVFTSYKQHRPAPPDELKPQFDLVKQISEALGFINIGVQNYEADDVIGTLSNNLSKENEIYIVTGDKDILQCINPNVQVWLTKKGFNIYNRYDLKRYQEEYNLNPLQLIDIKAFMGDSADGYPGVKGIGEKTALKLIQQYQSVENVINHIDELTPGQQKKIISHMDDLKLSKQLAAIHTEVPLDIDALFNKMKYQVDYINAIQICDDNDLKVSSKFINREFMPF</sequence>
<dbReference type="GeneID" id="93726639"/>
<evidence type="ECO:0000256" key="3">
    <source>
        <dbReference type="ARBA" id="ARBA00023125"/>
    </source>
</evidence>
<evidence type="ECO:0000259" key="6">
    <source>
        <dbReference type="SMART" id="SM00475"/>
    </source>
</evidence>
<dbReference type="PANTHER" id="PTHR42646:SF2">
    <property type="entry name" value="5'-3' EXONUCLEASE FAMILY PROTEIN"/>
    <property type="match status" value="1"/>
</dbReference>
<evidence type="ECO:0000256" key="5">
    <source>
        <dbReference type="ARBA" id="ARBA00050026"/>
    </source>
</evidence>
<dbReference type="CDD" id="cd09898">
    <property type="entry name" value="H3TH_53EXO"/>
    <property type="match status" value="1"/>
</dbReference>
<keyword evidence="8" id="KW-0269">Exonuclease</keyword>
<dbReference type="PANTHER" id="PTHR42646">
    <property type="entry name" value="FLAP ENDONUCLEASE XNI"/>
    <property type="match status" value="1"/>
</dbReference>
<dbReference type="GO" id="GO:0033567">
    <property type="term" value="P:DNA replication, Okazaki fragment processing"/>
    <property type="evidence" value="ECO:0007669"/>
    <property type="project" value="InterPro"/>
</dbReference>
<organism evidence="8 9">
    <name type="scientific">Staphylococcus condimenti</name>
    <dbReference type="NCBI Taxonomy" id="70255"/>
    <lineage>
        <taxon>Bacteria</taxon>
        <taxon>Bacillati</taxon>
        <taxon>Bacillota</taxon>
        <taxon>Bacilli</taxon>
        <taxon>Bacillales</taxon>
        <taxon>Staphylococcaceae</taxon>
        <taxon>Staphylococcus</taxon>
    </lineage>
</organism>
<name>A0A143P8I1_9STAP</name>
<dbReference type="Gene3D" id="3.40.50.1010">
    <property type="entry name" value="5'-nuclease"/>
    <property type="match status" value="1"/>
</dbReference>
<dbReference type="GO" id="GO:0008409">
    <property type="term" value="F:5'-3' exonuclease activity"/>
    <property type="evidence" value="ECO:0007669"/>
    <property type="project" value="InterPro"/>
</dbReference>
<protein>
    <recommendedName>
        <fullName evidence="5">5'-3' exonuclease</fullName>
    </recommendedName>
</protein>
<dbReference type="InterPro" id="IPR038969">
    <property type="entry name" value="FEN"/>
</dbReference>
<dbReference type="SMART" id="SM00475">
    <property type="entry name" value="53EXOc"/>
    <property type="match status" value="1"/>
</dbReference>
<feature type="domain" description="5'-3' exonuclease" evidence="6">
    <location>
        <begin position="3"/>
        <end position="266"/>
    </location>
</feature>
<dbReference type="RefSeq" id="WP_047131078.1">
    <property type="nucleotide sequence ID" value="NZ_CP015114.1"/>
</dbReference>